<dbReference type="EnsemblBacteria" id="CAD76210">
    <property type="protein sequence ID" value="CAD76210"/>
    <property type="gene ID" value="RB9347"/>
</dbReference>
<dbReference type="Proteomes" id="UP000001025">
    <property type="component" value="Chromosome"/>
</dbReference>
<dbReference type="AlphaFoldDB" id="Q7ULQ9"/>
<dbReference type="EMBL" id="BX294149">
    <property type="protein sequence ID" value="CAD76210.1"/>
    <property type="molecule type" value="Genomic_DNA"/>
</dbReference>
<evidence type="ECO:0000313" key="1">
    <source>
        <dbReference type="EMBL" id="CAD76210.1"/>
    </source>
</evidence>
<name>Q7ULQ9_RHOBA</name>
<sequence>MADIRNLDGQECPYYMRQNLVDDSIDKPQRKRAANGLAKRGFAGGRWGVGGGEAERQRGGEVIEKVKL</sequence>
<dbReference type="KEGG" id="rba:RB9347"/>
<dbReference type="InParanoid" id="Q7ULQ9"/>
<reference evidence="1 2" key="1">
    <citation type="journal article" date="2003" name="Proc. Natl. Acad. Sci. U.S.A.">
        <title>Complete genome sequence of the marine planctomycete Pirellula sp. strain 1.</title>
        <authorList>
            <person name="Gloeckner F.O."/>
            <person name="Kube M."/>
            <person name="Bauer M."/>
            <person name="Teeling H."/>
            <person name="Lombardot T."/>
            <person name="Ludwig W."/>
            <person name="Gade D."/>
            <person name="Beck A."/>
            <person name="Borzym K."/>
            <person name="Heitmann K."/>
            <person name="Rabus R."/>
            <person name="Schlesner H."/>
            <person name="Amann R."/>
            <person name="Reinhardt R."/>
        </authorList>
    </citation>
    <scope>NUCLEOTIDE SEQUENCE [LARGE SCALE GENOMIC DNA]</scope>
    <source>
        <strain evidence="2">DSM 10527 / NCIMB 13988 / SH1</strain>
    </source>
</reference>
<gene>
    <name evidence="1" type="ordered locus">RB9347</name>
</gene>
<protein>
    <submittedName>
        <fullName evidence="1">Uncharacterized protein</fullName>
    </submittedName>
</protein>
<dbReference type="HOGENOM" id="CLU_2791206_0_0_0"/>
<proteinExistence type="predicted"/>
<organism evidence="1 2">
    <name type="scientific">Rhodopirellula baltica (strain DSM 10527 / NCIMB 13988 / SH1)</name>
    <dbReference type="NCBI Taxonomy" id="243090"/>
    <lineage>
        <taxon>Bacteria</taxon>
        <taxon>Pseudomonadati</taxon>
        <taxon>Planctomycetota</taxon>
        <taxon>Planctomycetia</taxon>
        <taxon>Pirellulales</taxon>
        <taxon>Pirellulaceae</taxon>
        <taxon>Rhodopirellula</taxon>
    </lineage>
</organism>
<accession>Q7ULQ9</accession>
<dbReference type="STRING" id="243090.RB9347"/>
<keyword evidence="2" id="KW-1185">Reference proteome</keyword>
<evidence type="ECO:0000313" key="2">
    <source>
        <dbReference type="Proteomes" id="UP000001025"/>
    </source>
</evidence>